<keyword evidence="1" id="KW-0732">Signal</keyword>
<dbReference type="PROSITE" id="PS51257">
    <property type="entry name" value="PROKAR_LIPOPROTEIN"/>
    <property type="match status" value="1"/>
</dbReference>
<dbReference type="RefSeq" id="WP_046712503.1">
    <property type="nucleotide sequence ID" value="NZ_BJXR01000037.1"/>
</dbReference>
<reference evidence="2 5" key="2">
    <citation type="submission" date="2019-07" db="EMBL/GenBank/DDBJ databases">
        <title>Whole genome shotgun sequence of Myxococcus fulvus NBRC 100333.</title>
        <authorList>
            <person name="Hosoyama A."/>
            <person name="Uohara A."/>
            <person name="Ohji S."/>
            <person name="Ichikawa N."/>
        </authorList>
    </citation>
    <scope>NUCLEOTIDE SEQUENCE [LARGE SCALE GENOMIC DNA]</scope>
    <source>
        <strain evidence="2 5">NBRC 100333</strain>
    </source>
</reference>
<gene>
    <name evidence="2" type="ORF">MFU01_52510</name>
    <name evidence="3" type="ORF">SAMN05443572_110184</name>
</gene>
<feature type="signal peptide" evidence="1">
    <location>
        <begin position="1"/>
        <end position="23"/>
    </location>
</feature>
<evidence type="ECO:0000256" key="1">
    <source>
        <dbReference type="SAM" id="SignalP"/>
    </source>
</evidence>
<keyword evidence="4" id="KW-1185">Reference proteome</keyword>
<accession>A0A511T7R8</accession>
<feature type="chain" id="PRO_5023004521" description="Lipoprotein" evidence="1">
    <location>
        <begin position="24"/>
        <end position="273"/>
    </location>
</feature>
<reference evidence="3 4" key="1">
    <citation type="submission" date="2016-10" db="EMBL/GenBank/DDBJ databases">
        <authorList>
            <person name="Varghese N."/>
            <person name="Submissions S."/>
        </authorList>
    </citation>
    <scope>NUCLEOTIDE SEQUENCE [LARGE SCALE GENOMIC DNA]</scope>
    <source>
        <strain evidence="3 4">DSM 16525</strain>
    </source>
</reference>
<evidence type="ECO:0008006" key="6">
    <source>
        <dbReference type="Google" id="ProtNLM"/>
    </source>
</evidence>
<proteinExistence type="predicted"/>
<dbReference type="Proteomes" id="UP000183760">
    <property type="component" value="Unassembled WGS sequence"/>
</dbReference>
<comment type="caution">
    <text evidence="2">The sequence shown here is derived from an EMBL/GenBank/DDBJ whole genome shotgun (WGS) entry which is preliminary data.</text>
</comment>
<dbReference type="EMBL" id="BJXR01000037">
    <property type="protein sequence ID" value="GEN10214.1"/>
    <property type="molecule type" value="Genomic_DNA"/>
</dbReference>
<evidence type="ECO:0000313" key="4">
    <source>
        <dbReference type="Proteomes" id="UP000183760"/>
    </source>
</evidence>
<evidence type="ECO:0000313" key="3">
    <source>
        <dbReference type="EMBL" id="SEU35033.1"/>
    </source>
</evidence>
<dbReference type="Proteomes" id="UP000321514">
    <property type="component" value="Unassembled WGS sequence"/>
</dbReference>
<organism evidence="2 5">
    <name type="scientific">Myxococcus fulvus</name>
    <dbReference type="NCBI Taxonomy" id="33"/>
    <lineage>
        <taxon>Bacteria</taxon>
        <taxon>Pseudomonadati</taxon>
        <taxon>Myxococcota</taxon>
        <taxon>Myxococcia</taxon>
        <taxon>Myxococcales</taxon>
        <taxon>Cystobacterineae</taxon>
        <taxon>Myxococcaceae</taxon>
        <taxon>Myxococcus</taxon>
    </lineage>
</organism>
<dbReference type="EMBL" id="FOIB01000010">
    <property type="protein sequence ID" value="SEU35033.1"/>
    <property type="molecule type" value="Genomic_DNA"/>
</dbReference>
<evidence type="ECO:0000313" key="5">
    <source>
        <dbReference type="Proteomes" id="UP000321514"/>
    </source>
</evidence>
<evidence type="ECO:0000313" key="2">
    <source>
        <dbReference type="EMBL" id="GEN10214.1"/>
    </source>
</evidence>
<dbReference type="AlphaFoldDB" id="A0A511T7R8"/>
<sequence>MQLKMMSRLMAAALLSVLSGCQGEEPTSTEGDVAAQEAGAKTQCVTRFDGITSCALGNAQLTSTDKGLNVTGLRTARTDGVSSSFGRAARWSQTTSVALGSSGQLQLEARSGDQVVSTLRVTPGRDVDSAFVTPTFTGSPGGSGFRMNIYREGVLQGTSTHSPNAMIVFTNWRDFFRWLVAVADFYELDIIWNKTGEATAESNVGACGWQMTTPGNTFSVTLADGTVVTGDSFEFVEEIGDGHYPYNGFTGMDVKATGKGLSILSESFVPAAK</sequence>
<name>A0A511T7R8_MYXFU</name>
<dbReference type="OrthoDB" id="5494778at2"/>
<protein>
    <recommendedName>
        <fullName evidence="6">Lipoprotein</fullName>
    </recommendedName>
</protein>